<organism evidence="1 2">
    <name type="scientific">Armillaria gallica</name>
    <name type="common">Bulbous honey fungus</name>
    <name type="synonym">Armillaria bulbosa</name>
    <dbReference type="NCBI Taxonomy" id="47427"/>
    <lineage>
        <taxon>Eukaryota</taxon>
        <taxon>Fungi</taxon>
        <taxon>Dikarya</taxon>
        <taxon>Basidiomycota</taxon>
        <taxon>Agaricomycotina</taxon>
        <taxon>Agaricomycetes</taxon>
        <taxon>Agaricomycetidae</taxon>
        <taxon>Agaricales</taxon>
        <taxon>Marasmiineae</taxon>
        <taxon>Physalacriaceae</taxon>
        <taxon>Armillaria</taxon>
    </lineage>
</organism>
<proteinExistence type="predicted"/>
<dbReference type="Proteomes" id="UP000217790">
    <property type="component" value="Unassembled WGS sequence"/>
</dbReference>
<name>A0A2H3E632_ARMGA</name>
<dbReference type="EMBL" id="KZ293652">
    <property type="protein sequence ID" value="PBK95116.1"/>
    <property type="molecule type" value="Genomic_DNA"/>
</dbReference>
<gene>
    <name evidence="1" type="ORF">ARMGADRAFT_786996</name>
</gene>
<protein>
    <submittedName>
        <fullName evidence="1">Uncharacterized protein</fullName>
    </submittedName>
</protein>
<dbReference type="InParanoid" id="A0A2H3E632"/>
<reference evidence="2" key="1">
    <citation type="journal article" date="2017" name="Nat. Ecol. Evol.">
        <title>Genome expansion and lineage-specific genetic innovations in the forest pathogenic fungi Armillaria.</title>
        <authorList>
            <person name="Sipos G."/>
            <person name="Prasanna A.N."/>
            <person name="Walter M.C."/>
            <person name="O'Connor E."/>
            <person name="Balint B."/>
            <person name="Krizsan K."/>
            <person name="Kiss B."/>
            <person name="Hess J."/>
            <person name="Varga T."/>
            <person name="Slot J."/>
            <person name="Riley R."/>
            <person name="Boka B."/>
            <person name="Rigling D."/>
            <person name="Barry K."/>
            <person name="Lee J."/>
            <person name="Mihaltcheva S."/>
            <person name="LaButti K."/>
            <person name="Lipzen A."/>
            <person name="Waldron R."/>
            <person name="Moloney N.M."/>
            <person name="Sperisen C."/>
            <person name="Kredics L."/>
            <person name="Vagvoelgyi C."/>
            <person name="Patrignani A."/>
            <person name="Fitzpatrick D."/>
            <person name="Nagy I."/>
            <person name="Doyle S."/>
            <person name="Anderson J.B."/>
            <person name="Grigoriev I.V."/>
            <person name="Gueldener U."/>
            <person name="Muensterkoetter M."/>
            <person name="Nagy L.G."/>
        </authorList>
    </citation>
    <scope>NUCLEOTIDE SEQUENCE [LARGE SCALE GENOMIC DNA]</scope>
    <source>
        <strain evidence="2">Ar21-2</strain>
    </source>
</reference>
<accession>A0A2H3E632</accession>
<evidence type="ECO:0000313" key="2">
    <source>
        <dbReference type="Proteomes" id="UP000217790"/>
    </source>
</evidence>
<keyword evidence="2" id="KW-1185">Reference proteome</keyword>
<evidence type="ECO:0000313" key="1">
    <source>
        <dbReference type="EMBL" id="PBK95116.1"/>
    </source>
</evidence>
<sequence>MHTVTSNGSAPSLLHAFCRQYLCRRILSGLKTCTPLPPMLKHRSSWMHLRRIADMKFITAVILAFEGRPPKYFMIRSYHWPLIYADLPCISS</sequence>
<dbReference type="AlphaFoldDB" id="A0A2H3E632"/>